<evidence type="ECO:0000259" key="5">
    <source>
        <dbReference type="Pfam" id="PF13609"/>
    </source>
</evidence>
<comment type="caution">
    <text evidence="6">The sequence shown here is derived from an EMBL/GenBank/DDBJ whole genome shotgun (WGS) entry which is preliminary data.</text>
</comment>
<feature type="signal peptide" evidence="4">
    <location>
        <begin position="1"/>
        <end position="21"/>
    </location>
</feature>
<dbReference type="Gene3D" id="2.40.160.10">
    <property type="entry name" value="Porin"/>
    <property type="match status" value="1"/>
</dbReference>
<organism evidence="6 9">
    <name type="scientific">Photobacterium angustum</name>
    <dbReference type="NCBI Taxonomy" id="661"/>
    <lineage>
        <taxon>Bacteria</taxon>
        <taxon>Pseudomonadati</taxon>
        <taxon>Pseudomonadota</taxon>
        <taxon>Gammaproteobacteria</taxon>
        <taxon>Vibrionales</taxon>
        <taxon>Vibrionaceae</taxon>
        <taxon>Photobacterium</taxon>
    </lineage>
</organism>
<dbReference type="InterPro" id="IPR050298">
    <property type="entry name" value="Gram-neg_bact_OMP"/>
</dbReference>
<sequence>MKKVALASAILASLAAGTVNAATVYQDDDKSLSIGGRAEARFNLSDANKGADGTDNAFKDKSRARINLKGKAKITDQITAFGKYEVELADGKKELSKVEIDEDTGELISTYKEADKVQTRYVYAGFDTQAGAFSYGKQDSAQVMLTDYTDILATFGGDGVDLVDGNKDKRENNFLYAGEFNNFTVSANYIAENNNDDKDSDSYGIAAQYAFPFGLSLGAGYVSGQDGVDVDANQYNLAASYEFNNFYAAATYASGEDGNTDLTGYELATAFKMNQFIAQAAYNFKQSEDGGVKTDKVDYFVLEGIYKFNKNLRTYAGYLFNQIDGEDDELQMGIRYDF</sequence>
<dbReference type="SUPFAM" id="SSF56935">
    <property type="entry name" value="Porins"/>
    <property type="match status" value="1"/>
</dbReference>
<proteinExistence type="predicted"/>
<dbReference type="Proteomes" id="UP000240989">
    <property type="component" value="Unassembled WGS sequence"/>
</dbReference>
<dbReference type="GO" id="GO:0009279">
    <property type="term" value="C:cell outer membrane"/>
    <property type="evidence" value="ECO:0007669"/>
    <property type="project" value="UniProtKB-SubCell"/>
</dbReference>
<feature type="chain" id="PRO_5032574811" evidence="4">
    <location>
        <begin position="22"/>
        <end position="338"/>
    </location>
</feature>
<evidence type="ECO:0000313" key="8">
    <source>
        <dbReference type="Proteomes" id="UP000240989"/>
    </source>
</evidence>
<feature type="domain" description="Porin" evidence="5">
    <location>
        <begin position="7"/>
        <end position="321"/>
    </location>
</feature>
<dbReference type="InterPro" id="IPR023614">
    <property type="entry name" value="Porin_dom_sf"/>
</dbReference>
<dbReference type="EMBL" id="PYOY01000001">
    <property type="protein sequence ID" value="PSX09642.1"/>
    <property type="molecule type" value="Genomic_DNA"/>
</dbReference>
<dbReference type="AlphaFoldDB" id="A0A855SHP1"/>
<keyword evidence="3" id="KW-0472">Membrane</keyword>
<protein>
    <submittedName>
        <fullName evidence="6">Porin</fullName>
    </submittedName>
</protein>
<dbReference type="GO" id="GO:0015288">
    <property type="term" value="F:porin activity"/>
    <property type="evidence" value="ECO:0007669"/>
    <property type="project" value="InterPro"/>
</dbReference>
<comment type="subcellular location">
    <subcellularLocation>
        <location evidence="1">Cell outer membrane</location>
        <topology evidence="1">Multi-pass membrane protein</topology>
    </subcellularLocation>
</comment>
<evidence type="ECO:0000256" key="1">
    <source>
        <dbReference type="ARBA" id="ARBA00004571"/>
    </source>
</evidence>
<evidence type="ECO:0000313" key="9">
    <source>
        <dbReference type="Proteomes" id="UP000241440"/>
    </source>
</evidence>
<dbReference type="RefSeq" id="WP_045083034.1">
    <property type="nucleotide sequence ID" value="NZ_JZSN01000001.1"/>
</dbReference>
<dbReference type="Proteomes" id="UP000241440">
    <property type="component" value="Unassembled WGS sequence"/>
</dbReference>
<evidence type="ECO:0000256" key="4">
    <source>
        <dbReference type="SAM" id="SignalP"/>
    </source>
</evidence>
<dbReference type="Pfam" id="PF13609">
    <property type="entry name" value="Porin_4"/>
    <property type="match status" value="1"/>
</dbReference>
<keyword evidence="2 4" id="KW-0732">Signal</keyword>
<evidence type="ECO:0000256" key="2">
    <source>
        <dbReference type="ARBA" id="ARBA00022729"/>
    </source>
</evidence>
<gene>
    <name evidence="7" type="ORF">C0W27_01810</name>
    <name evidence="6" type="ORF">C0W41_02300</name>
</gene>
<dbReference type="CDD" id="cd00342">
    <property type="entry name" value="gram_neg_porins"/>
    <property type="match status" value="1"/>
</dbReference>
<dbReference type="PANTHER" id="PTHR34501">
    <property type="entry name" value="PROTEIN YDDL-RELATED"/>
    <property type="match status" value="1"/>
</dbReference>
<evidence type="ECO:0000256" key="3">
    <source>
        <dbReference type="ARBA" id="ARBA00023136"/>
    </source>
</evidence>
<evidence type="ECO:0000313" key="7">
    <source>
        <dbReference type="EMBL" id="PSX12768.1"/>
    </source>
</evidence>
<evidence type="ECO:0000313" key="6">
    <source>
        <dbReference type="EMBL" id="PSX09642.1"/>
    </source>
</evidence>
<accession>A0A855SHP1</accession>
<dbReference type="PANTHER" id="PTHR34501:SF2">
    <property type="entry name" value="OUTER MEMBRANE PORIN F-RELATED"/>
    <property type="match status" value="1"/>
</dbReference>
<dbReference type="EMBL" id="PYOU01000001">
    <property type="protein sequence ID" value="PSX12768.1"/>
    <property type="molecule type" value="Genomic_DNA"/>
</dbReference>
<dbReference type="GeneID" id="61228086"/>
<name>A0A855SHP1_PHOAN</name>
<keyword evidence="8" id="KW-1185">Reference proteome</keyword>
<dbReference type="InterPro" id="IPR033900">
    <property type="entry name" value="Gram_neg_porin_domain"/>
</dbReference>
<reference evidence="8 9" key="1">
    <citation type="submission" date="2018-01" db="EMBL/GenBank/DDBJ databases">
        <title>Whole genome sequencing of Histamine producing bacteria.</title>
        <authorList>
            <person name="Butler K."/>
        </authorList>
    </citation>
    <scope>NUCLEOTIDE SEQUENCE [LARGE SCALE GENOMIC DNA]</scope>
    <source>
        <strain evidence="6 9">A2-1</strain>
        <strain evidence="7 8">A6-1</strain>
    </source>
</reference>